<dbReference type="Proteomes" id="UP001054889">
    <property type="component" value="Unassembled WGS sequence"/>
</dbReference>
<dbReference type="AlphaFoldDB" id="A0AAV5CUE7"/>
<reference evidence="1" key="2">
    <citation type="submission" date="2021-12" db="EMBL/GenBank/DDBJ databases">
        <title>Resequencing data analysis of finger millet.</title>
        <authorList>
            <person name="Hatakeyama M."/>
            <person name="Aluri S."/>
            <person name="Balachadran M.T."/>
            <person name="Sivarajan S.R."/>
            <person name="Poveda L."/>
            <person name="Shimizu-Inatsugi R."/>
            <person name="Schlapbach R."/>
            <person name="Sreeman S.M."/>
            <person name="Shimizu K.K."/>
        </authorList>
    </citation>
    <scope>NUCLEOTIDE SEQUENCE</scope>
</reference>
<proteinExistence type="predicted"/>
<accession>A0AAV5CUE7</accession>
<comment type="caution">
    <text evidence="1">The sequence shown here is derived from an EMBL/GenBank/DDBJ whole genome shotgun (WGS) entry which is preliminary data.</text>
</comment>
<keyword evidence="2" id="KW-1185">Reference proteome</keyword>
<reference evidence="1" key="1">
    <citation type="journal article" date="2018" name="DNA Res.">
        <title>Multiple hybrid de novo genome assembly of finger millet, an orphan allotetraploid crop.</title>
        <authorList>
            <person name="Hatakeyama M."/>
            <person name="Aluri S."/>
            <person name="Balachadran M.T."/>
            <person name="Sivarajan S.R."/>
            <person name="Patrignani A."/>
            <person name="Gruter S."/>
            <person name="Poveda L."/>
            <person name="Shimizu-Inatsugi R."/>
            <person name="Baeten J."/>
            <person name="Francoijs K.J."/>
            <person name="Nataraja K.N."/>
            <person name="Reddy Y.A.N."/>
            <person name="Phadnis S."/>
            <person name="Ravikumar R.L."/>
            <person name="Schlapbach R."/>
            <person name="Sreeman S.M."/>
            <person name="Shimizu K.K."/>
        </authorList>
    </citation>
    <scope>NUCLEOTIDE SEQUENCE</scope>
</reference>
<dbReference type="EMBL" id="BQKI01000009">
    <property type="protein sequence ID" value="GJN01567.1"/>
    <property type="molecule type" value="Genomic_DNA"/>
</dbReference>
<name>A0AAV5CUE7_ELECO</name>
<evidence type="ECO:0000313" key="2">
    <source>
        <dbReference type="Proteomes" id="UP001054889"/>
    </source>
</evidence>
<evidence type="ECO:0000313" key="1">
    <source>
        <dbReference type="EMBL" id="GJN01567.1"/>
    </source>
</evidence>
<organism evidence="1 2">
    <name type="scientific">Eleusine coracana subsp. coracana</name>
    <dbReference type="NCBI Taxonomy" id="191504"/>
    <lineage>
        <taxon>Eukaryota</taxon>
        <taxon>Viridiplantae</taxon>
        <taxon>Streptophyta</taxon>
        <taxon>Embryophyta</taxon>
        <taxon>Tracheophyta</taxon>
        <taxon>Spermatophyta</taxon>
        <taxon>Magnoliopsida</taxon>
        <taxon>Liliopsida</taxon>
        <taxon>Poales</taxon>
        <taxon>Poaceae</taxon>
        <taxon>PACMAD clade</taxon>
        <taxon>Chloridoideae</taxon>
        <taxon>Cynodonteae</taxon>
        <taxon>Eleusininae</taxon>
        <taxon>Eleusine</taxon>
    </lineage>
</organism>
<protein>
    <submittedName>
        <fullName evidence="1">Uncharacterized protein</fullName>
    </submittedName>
</protein>
<gene>
    <name evidence="1" type="primary">ga18843</name>
    <name evidence="1" type="ORF">PR202_ga18843</name>
</gene>
<sequence length="98" mass="10447">MVDAGNASGLAPPRTTALCPRTHGAPRPVLLRSVQPVVLPPSRLRCCASTVDDGAVSAAASNPIRQCLFGRWEILSDFVVFLYQGSHCMTILVLTQLS</sequence>